<evidence type="ECO:0000256" key="1">
    <source>
        <dbReference type="SAM" id="MobiDB-lite"/>
    </source>
</evidence>
<dbReference type="PANTHER" id="PTHR33429">
    <property type="entry name" value="OS02G0708000 PROTEIN-RELATED"/>
    <property type="match status" value="1"/>
</dbReference>
<keyword evidence="4" id="KW-1185">Reference proteome</keyword>
<keyword evidence="2" id="KW-0812">Transmembrane</keyword>
<dbReference type="EMBL" id="PNBA02000003">
    <property type="protein sequence ID" value="KAG6429564.1"/>
    <property type="molecule type" value="Genomic_DNA"/>
</dbReference>
<comment type="caution">
    <text evidence="3">The sequence shown here is derived from an EMBL/GenBank/DDBJ whole genome shotgun (WGS) entry which is preliminary data.</text>
</comment>
<evidence type="ECO:0000313" key="4">
    <source>
        <dbReference type="Proteomes" id="UP000298416"/>
    </source>
</evidence>
<proteinExistence type="predicted"/>
<gene>
    <name evidence="3" type="ORF">SASPL_107616</name>
</gene>
<evidence type="ECO:0000313" key="3">
    <source>
        <dbReference type="EMBL" id="KAG6429564.1"/>
    </source>
</evidence>
<sequence>MTDQASPSRSNGSFGPVFAVLAVIVVISAVACVLGRLSSKRSHHTKKKKAEHDHPAKGSKGLPKEWESKQKPLDIEFGFDKRMPPKNGGGKPKQPHQNGGHNKPVDIRFSNNV</sequence>
<reference evidence="3" key="1">
    <citation type="submission" date="2018-01" db="EMBL/GenBank/DDBJ databases">
        <authorList>
            <person name="Mao J.F."/>
        </authorList>
    </citation>
    <scope>NUCLEOTIDE SEQUENCE</scope>
    <source>
        <strain evidence="3">Huo1</strain>
        <tissue evidence="3">Leaf</tissue>
    </source>
</reference>
<feature type="transmembrane region" description="Helical" evidence="2">
    <location>
        <begin position="17"/>
        <end position="39"/>
    </location>
</feature>
<dbReference type="Proteomes" id="UP000298416">
    <property type="component" value="Unassembled WGS sequence"/>
</dbReference>
<accession>A0A8X8YDR5</accession>
<name>A0A8X8YDR5_SALSN</name>
<feature type="compositionally biased region" description="Basic residues" evidence="1">
    <location>
        <begin position="38"/>
        <end position="49"/>
    </location>
</feature>
<dbReference type="PANTHER" id="PTHR33429:SF7">
    <property type="entry name" value="OS02G0708000 PROTEIN"/>
    <property type="match status" value="1"/>
</dbReference>
<feature type="region of interest" description="Disordered" evidence="1">
    <location>
        <begin position="37"/>
        <end position="113"/>
    </location>
</feature>
<organism evidence="3">
    <name type="scientific">Salvia splendens</name>
    <name type="common">Scarlet sage</name>
    <dbReference type="NCBI Taxonomy" id="180675"/>
    <lineage>
        <taxon>Eukaryota</taxon>
        <taxon>Viridiplantae</taxon>
        <taxon>Streptophyta</taxon>
        <taxon>Embryophyta</taxon>
        <taxon>Tracheophyta</taxon>
        <taxon>Spermatophyta</taxon>
        <taxon>Magnoliopsida</taxon>
        <taxon>eudicotyledons</taxon>
        <taxon>Gunneridae</taxon>
        <taxon>Pentapetalae</taxon>
        <taxon>asterids</taxon>
        <taxon>lamiids</taxon>
        <taxon>Lamiales</taxon>
        <taxon>Lamiaceae</taxon>
        <taxon>Nepetoideae</taxon>
        <taxon>Mentheae</taxon>
        <taxon>Salviinae</taxon>
        <taxon>Salvia</taxon>
        <taxon>Salvia subgen. Calosphace</taxon>
        <taxon>core Calosphace</taxon>
    </lineage>
</organism>
<protein>
    <submittedName>
        <fullName evidence="3">Uncharacterized protein</fullName>
    </submittedName>
</protein>
<feature type="compositionally biased region" description="Basic and acidic residues" evidence="1">
    <location>
        <begin position="50"/>
        <end position="83"/>
    </location>
</feature>
<keyword evidence="2" id="KW-1133">Transmembrane helix</keyword>
<reference evidence="3" key="2">
    <citation type="submission" date="2020-08" db="EMBL/GenBank/DDBJ databases">
        <title>Plant Genome Project.</title>
        <authorList>
            <person name="Zhang R.-G."/>
        </authorList>
    </citation>
    <scope>NUCLEOTIDE SEQUENCE</scope>
    <source>
        <strain evidence="3">Huo1</strain>
        <tissue evidence="3">Leaf</tissue>
    </source>
</reference>
<keyword evidence="2" id="KW-0472">Membrane</keyword>
<evidence type="ECO:0000256" key="2">
    <source>
        <dbReference type="SAM" id="Phobius"/>
    </source>
</evidence>
<dbReference type="AlphaFoldDB" id="A0A8X8YDR5"/>